<gene>
    <name evidence="1" type="ORF">TRIUR3_32233</name>
</gene>
<organism evidence="1">
    <name type="scientific">Triticum urartu</name>
    <name type="common">Red wild einkorn</name>
    <name type="synonym">Crithodium urartu</name>
    <dbReference type="NCBI Taxonomy" id="4572"/>
    <lineage>
        <taxon>Eukaryota</taxon>
        <taxon>Viridiplantae</taxon>
        <taxon>Streptophyta</taxon>
        <taxon>Embryophyta</taxon>
        <taxon>Tracheophyta</taxon>
        <taxon>Spermatophyta</taxon>
        <taxon>Magnoliopsida</taxon>
        <taxon>Liliopsida</taxon>
        <taxon>Poales</taxon>
        <taxon>Poaceae</taxon>
        <taxon>BOP clade</taxon>
        <taxon>Pooideae</taxon>
        <taxon>Triticodae</taxon>
        <taxon>Triticeae</taxon>
        <taxon>Triticinae</taxon>
        <taxon>Triticum</taxon>
    </lineage>
</organism>
<sequence length="97" mass="10674">MACGGWVFLLGTGCVFDCKCLFTINSSICDKCNLKNLSHESGEEMLMMPTYLAAMVMHVPDSSMTRTSYKLPARLIQGARANLLRKMAMLTSPFGSK</sequence>
<dbReference type="EMBL" id="KD197525">
    <property type="protein sequence ID" value="EMS53201.1"/>
    <property type="molecule type" value="Genomic_DNA"/>
</dbReference>
<evidence type="ECO:0000313" key="1">
    <source>
        <dbReference type="EMBL" id="EMS53201.1"/>
    </source>
</evidence>
<dbReference type="AlphaFoldDB" id="M7Z172"/>
<reference evidence="1" key="1">
    <citation type="journal article" date="2013" name="Nature">
        <title>Draft genome of the wheat A-genome progenitor Triticum urartu.</title>
        <authorList>
            <person name="Ling H.Q."/>
            <person name="Zhao S."/>
            <person name="Liu D."/>
            <person name="Wang J."/>
            <person name="Sun H."/>
            <person name="Zhang C."/>
            <person name="Fan H."/>
            <person name="Li D."/>
            <person name="Dong L."/>
            <person name="Tao Y."/>
            <person name="Gao C."/>
            <person name="Wu H."/>
            <person name="Li Y."/>
            <person name="Cui Y."/>
            <person name="Guo X."/>
            <person name="Zheng S."/>
            <person name="Wang B."/>
            <person name="Yu K."/>
            <person name="Liang Q."/>
            <person name="Yang W."/>
            <person name="Lou X."/>
            <person name="Chen J."/>
            <person name="Feng M."/>
            <person name="Jian J."/>
            <person name="Zhang X."/>
            <person name="Luo G."/>
            <person name="Jiang Y."/>
            <person name="Liu J."/>
            <person name="Wang Z."/>
            <person name="Sha Y."/>
            <person name="Zhang B."/>
            <person name="Wu H."/>
            <person name="Tang D."/>
            <person name="Shen Q."/>
            <person name="Xue P."/>
            <person name="Zou S."/>
            <person name="Wang X."/>
            <person name="Liu X."/>
            <person name="Wang F."/>
            <person name="Yang Y."/>
            <person name="An X."/>
            <person name="Dong Z."/>
            <person name="Zhang K."/>
            <person name="Zhang X."/>
            <person name="Luo M.C."/>
            <person name="Dvorak J."/>
            <person name="Tong Y."/>
            <person name="Wang J."/>
            <person name="Yang H."/>
            <person name="Li Z."/>
            <person name="Wang D."/>
            <person name="Zhang A."/>
            <person name="Wang J."/>
        </authorList>
    </citation>
    <scope>NUCLEOTIDE SEQUENCE</scope>
</reference>
<protein>
    <submittedName>
        <fullName evidence="1">Uncharacterized protein</fullName>
    </submittedName>
</protein>
<accession>M7Z172</accession>
<proteinExistence type="predicted"/>
<name>M7Z172_TRIUA</name>